<protein>
    <submittedName>
        <fullName evidence="1">Uncharacterized protein</fullName>
    </submittedName>
</protein>
<evidence type="ECO:0000313" key="1">
    <source>
        <dbReference type="EMBL" id="MPD01434.1"/>
    </source>
</evidence>
<dbReference type="AlphaFoldDB" id="A0A5B7K495"/>
<keyword evidence="2" id="KW-1185">Reference proteome</keyword>
<gene>
    <name evidence="1" type="ORF">E2C01_096961</name>
</gene>
<reference evidence="1 2" key="1">
    <citation type="submission" date="2019-05" db="EMBL/GenBank/DDBJ databases">
        <title>Another draft genome of Portunus trituberculatus and its Hox gene families provides insights of decapod evolution.</title>
        <authorList>
            <person name="Jeong J.-H."/>
            <person name="Song I."/>
            <person name="Kim S."/>
            <person name="Choi T."/>
            <person name="Kim D."/>
            <person name="Ryu S."/>
            <person name="Kim W."/>
        </authorList>
    </citation>
    <scope>NUCLEOTIDE SEQUENCE [LARGE SCALE GENOMIC DNA]</scope>
    <source>
        <tissue evidence="1">Muscle</tissue>
    </source>
</reference>
<dbReference type="EMBL" id="VSRR010127120">
    <property type="protein sequence ID" value="MPD01434.1"/>
    <property type="molecule type" value="Genomic_DNA"/>
</dbReference>
<organism evidence="1 2">
    <name type="scientific">Portunus trituberculatus</name>
    <name type="common">Swimming crab</name>
    <name type="synonym">Neptunus trituberculatus</name>
    <dbReference type="NCBI Taxonomy" id="210409"/>
    <lineage>
        <taxon>Eukaryota</taxon>
        <taxon>Metazoa</taxon>
        <taxon>Ecdysozoa</taxon>
        <taxon>Arthropoda</taxon>
        <taxon>Crustacea</taxon>
        <taxon>Multicrustacea</taxon>
        <taxon>Malacostraca</taxon>
        <taxon>Eumalacostraca</taxon>
        <taxon>Eucarida</taxon>
        <taxon>Decapoda</taxon>
        <taxon>Pleocyemata</taxon>
        <taxon>Brachyura</taxon>
        <taxon>Eubrachyura</taxon>
        <taxon>Portunoidea</taxon>
        <taxon>Portunidae</taxon>
        <taxon>Portuninae</taxon>
        <taxon>Portunus</taxon>
    </lineage>
</organism>
<sequence length="28" mass="3094">MMASFRSSRLMLTPSTGRVSYSTADLNL</sequence>
<dbReference type="Proteomes" id="UP000324222">
    <property type="component" value="Unassembled WGS sequence"/>
</dbReference>
<evidence type="ECO:0000313" key="2">
    <source>
        <dbReference type="Proteomes" id="UP000324222"/>
    </source>
</evidence>
<name>A0A5B7K495_PORTR</name>
<accession>A0A5B7K495</accession>
<comment type="caution">
    <text evidence="1">The sequence shown here is derived from an EMBL/GenBank/DDBJ whole genome shotgun (WGS) entry which is preliminary data.</text>
</comment>
<proteinExistence type="predicted"/>